<dbReference type="PROSITE" id="PS50937">
    <property type="entry name" value="HTH_MERR_2"/>
    <property type="match status" value="1"/>
</dbReference>
<reference evidence="5 6" key="1">
    <citation type="journal article" date="2013" name="Genome Announc.">
        <title>Complete Genome Sequence of the Carbazole Degrader Pseudomonas resinovorans Strain CA10 (NBRC 106553).</title>
        <authorList>
            <person name="Shintani M."/>
            <person name="Hosoyama A."/>
            <person name="Ohji S."/>
            <person name="Tsuchikane K."/>
            <person name="Takarada H."/>
            <person name="Yamazoe A."/>
            <person name="Fujita N."/>
            <person name="Nojiri H."/>
        </authorList>
    </citation>
    <scope>NUCLEOTIDE SEQUENCE [LARGE SCALE GENOMIC DNA]</scope>
    <source>
        <strain evidence="5 6">NBRC 106553</strain>
    </source>
</reference>
<dbReference type="InterPro" id="IPR003759">
    <property type="entry name" value="Cbl-bd_cap"/>
</dbReference>
<gene>
    <name evidence="5" type="ORF">PCA10_48190</name>
</gene>
<evidence type="ECO:0000259" key="4">
    <source>
        <dbReference type="PROSITE" id="PS50937"/>
    </source>
</evidence>
<dbReference type="eggNOG" id="COG0789">
    <property type="taxonomic scope" value="Bacteria"/>
</dbReference>
<dbReference type="CDD" id="cd01104">
    <property type="entry name" value="HTH_MlrA-CarA"/>
    <property type="match status" value="1"/>
</dbReference>
<sequence>MDKTTDSPADNDPTLAGGLLAIREVARQTGVNPVTLRAWERRYGLIVPLRTSKGHRLYSEDDVARIHLILTWLDRGVAVGQVKGLLKAPAPPDTVPSSPWAEQRQHLLEAIANLAERQLDERFNAAMALYPPQTLYRQLLQPLLDDLEQRWRGRFGGQVERVFLHAWLRTKLGARLYHNNRQCHGAPILLVNASELPMEPGLWLTAWLASSADCAVEVFDWPVPAAELGLALERIQPRALLLYSSQPLGQGQLPRLLGGHPCPCLLAGPAVAIHQAELPPGTLVAEGPLDALQALADLGLLHNR</sequence>
<dbReference type="GO" id="GO:0003677">
    <property type="term" value="F:DNA binding"/>
    <property type="evidence" value="ECO:0007669"/>
    <property type="project" value="UniProtKB-KW"/>
</dbReference>
<dbReference type="KEGG" id="pre:PCA10_48190"/>
<dbReference type="RefSeq" id="WP_016494679.1">
    <property type="nucleotide sequence ID" value="NC_021499.1"/>
</dbReference>
<evidence type="ECO:0000256" key="2">
    <source>
        <dbReference type="ARBA" id="ARBA00023125"/>
    </source>
</evidence>
<dbReference type="InterPro" id="IPR047057">
    <property type="entry name" value="MerR_fam"/>
</dbReference>
<name>S6B044_METRE</name>
<dbReference type="PATRIC" id="fig|1245471.3.peg.4884"/>
<dbReference type="Proteomes" id="UP000015503">
    <property type="component" value="Chromosome"/>
</dbReference>
<dbReference type="AlphaFoldDB" id="S6B044"/>
<dbReference type="Pfam" id="PF02607">
    <property type="entry name" value="B12-binding_2"/>
    <property type="match status" value="1"/>
</dbReference>
<proteinExistence type="predicted"/>
<dbReference type="PANTHER" id="PTHR30204:SF67">
    <property type="entry name" value="HTH-TYPE TRANSCRIPTIONAL REGULATOR MLRA-RELATED"/>
    <property type="match status" value="1"/>
</dbReference>
<evidence type="ECO:0000256" key="1">
    <source>
        <dbReference type="ARBA" id="ARBA00023015"/>
    </source>
</evidence>
<dbReference type="Gene3D" id="1.10.1660.10">
    <property type="match status" value="1"/>
</dbReference>
<dbReference type="HOGENOM" id="CLU_045945_3_1_6"/>
<accession>S6B044</accession>
<feature type="domain" description="HTH merR-type" evidence="4">
    <location>
        <begin position="19"/>
        <end position="88"/>
    </location>
</feature>
<evidence type="ECO:0000313" key="6">
    <source>
        <dbReference type="Proteomes" id="UP000015503"/>
    </source>
</evidence>
<dbReference type="STRING" id="1245471.PCA10_48190"/>
<keyword evidence="2" id="KW-0238">DNA-binding</keyword>
<keyword evidence="3" id="KW-0804">Transcription</keyword>
<evidence type="ECO:0000256" key="3">
    <source>
        <dbReference type="ARBA" id="ARBA00023163"/>
    </source>
</evidence>
<protein>
    <submittedName>
        <fullName evidence="5">Putative MerR family transcriptional regulator</fullName>
    </submittedName>
</protein>
<keyword evidence="6" id="KW-1185">Reference proteome</keyword>
<dbReference type="InterPro" id="IPR036594">
    <property type="entry name" value="Meth_synthase_dom"/>
</dbReference>
<evidence type="ECO:0000313" key="5">
    <source>
        <dbReference type="EMBL" id="BAN50551.1"/>
    </source>
</evidence>
<organism evidence="5 6">
    <name type="scientific">Metapseudomonas resinovorans NBRC 106553</name>
    <dbReference type="NCBI Taxonomy" id="1245471"/>
    <lineage>
        <taxon>Bacteria</taxon>
        <taxon>Pseudomonadati</taxon>
        <taxon>Pseudomonadota</taxon>
        <taxon>Gammaproteobacteria</taxon>
        <taxon>Pseudomonadales</taxon>
        <taxon>Pseudomonadaceae</taxon>
        <taxon>Metapseudomonas</taxon>
    </lineage>
</organism>
<dbReference type="InterPro" id="IPR009061">
    <property type="entry name" value="DNA-bd_dom_put_sf"/>
</dbReference>
<dbReference type="Gene3D" id="1.10.1240.10">
    <property type="entry name" value="Methionine synthase domain"/>
    <property type="match status" value="1"/>
</dbReference>
<dbReference type="InterPro" id="IPR000551">
    <property type="entry name" value="MerR-type_HTH_dom"/>
</dbReference>
<dbReference type="OrthoDB" id="9800334at2"/>
<keyword evidence="1" id="KW-0805">Transcription regulation</keyword>
<dbReference type="EMBL" id="AP013068">
    <property type="protein sequence ID" value="BAN50551.1"/>
    <property type="molecule type" value="Genomic_DNA"/>
</dbReference>
<dbReference type="PANTHER" id="PTHR30204">
    <property type="entry name" value="REDOX-CYCLING DRUG-SENSING TRANSCRIPTIONAL ACTIVATOR SOXR"/>
    <property type="match status" value="1"/>
</dbReference>
<dbReference type="SUPFAM" id="SSF46955">
    <property type="entry name" value="Putative DNA-binding domain"/>
    <property type="match status" value="1"/>
</dbReference>
<dbReference type="GO" id="GO:0003700">
    <property type="term" value="F:DNA-binding transcription factor activity"/>
    <property type="evidence" value="ECO:0007669"/>
    <property type="project" value="InterPro"/>
</dbReference>
<dbReference type="SMART" id="SM00422">
    <property type="entry name" value="HTH_MERR"/>
    <property type="match status" value="1"/>
</dbReference>
<dbReference type="Pfam" id="PF13411">
    <property type="entry name" value="MerR_1"/>
    <property type="match status" value="1"/>
</dbReference>